<evidence type="ECO:0000313" key="2">
    <source>
        <dbReference type="EMBL" id="RFD24071.1"/>
    </source>
</evidence>
<evidence type="ECO:0000259" key="1">
    <source>
        <dbReference type="Pfam" id="PF13635"/>
    </source>
</evidence>
<dbReference type="EMBL" id="QAYL01000036">
    <property type="protein sequence ID" value="RFD24071.1"/>
    <property type="molecule type" value="Genomic_DNA"/>
</dbReference>
<dbReference type="AlphaFoldDB" id="A0A3E1HC58"/>
<name>A0A3E1HC58_9MYCO</name>
<dbReference type="PANTHER" id="PTHR43566:SF2">
    <property type="entry name" value="DUF4143 DOMAIN-CONTAINING PROTEIN"/>
    <property type="match status" value="1"/>
</dbReference>
<organism evidence="2 3">
    <name type="scientific">Mycobacterium uberis</name>
    <dbReference type="NCBI Taxonomy" id="2162698"/>
    <lineage>
        <taxon>Bacteria</taxon>
        <taxon>Bacillati</taxon>
        <taxon>Actinomycetota</taxon>
        <taxon>Actinomycetes</taxon>
        <taxon>Mycobacteriales</taxon>
        <taxon>Mycobacteriaceae</taxon>
        <taxon>Mycobacterium</taxon>
    </lineage>
</organism>
<evidence type="ECO:0000313" key="3">
    <source>
        <dbReference type="Proteomes" id="UP000258522"/>
    </source>
</evidence>
<proteinExistence type="predicted"/>
<protein>
    <recommendedName>
        <fullName evidence="1">DUF4143 domain-containing protein</fullName>
    </recommendedName>
</protein>
<gene>
    <name evidence="2" type="ORF">MUBE_14325</name>
</gene>
<comment type="caution">
    <text evidence="2">The sequence shown here is derived from an EMBL/GenBank/DDBJ whole genome shotgun (WGS) entry which is preliminary data.</text>
</comment>
<dbReference type="InterPro" id="IPR025420">
    <property type="entry name" value="DUF4143"/>
</dbReference>
<dbReference type="PANTHER" id="PTHR43566">
    <property type="entry name" value="CONSERVED PROTEIN"/>
    <property type="match status" value="1"/>
</dbReference>
<sequence length="93" mass="10585">MLDNCIDRIIKSDAMSVSNLQHIADLPRLICLLAAHSTSDLNLSSRMADTEIPIRILSPYLDLLETLHLIDRITTWSTNFLKRVVDQQEVLLL</sequence>
<feature type="domain" description="DUF4143" evidence="1">
    <location>
        <begin position="12"/>
        <end position="89"/>
    </location>
</feature>
<dbReference type="Proteomes" id="UP000258522">
    <property type="component" value="Unassembled WGS sequence"/>
</dbReference>
<accession>A0A3E1HC58</accession>
<keyword evidence="3" id="KW-1185">Reference proteome</keyword>
<dbReference type="Pfam" id="PF13635">
    <property type="entry name" value="DUF4143"/>
    <property type="match status" value="1"/>
</dbReference>
<reference evidence="2 3" key="1">
    <citation type="submission" date="2018-07" db="EMBL/GenBank/DDBJ databases">
        <title>Whole genome sequence of Mycobacterium uberis.</title>
        <authorList>
            <person name="Benjak A."/>
        </authorList>
    </citation>
    <scope>NUCLEOTIDE SEQUENCE [LARGE SCALE GENOMIC DNA]</scope>
    <source>
        <strain evidence="2 3">Jura</strain>
    </source>
</reference>